<dbReference type="OrthoDB" id="9813814at2"/>
<keyword evidence="5 6" id="KW-0413">Isomerase</keyword>
<evidence type="ECO:0000313" key="11">
    <source>
        <dbReference type="Proteomes" id="UP000324738"/>
    </source>
</evidence>
<comment type="similarity">
    <text evidence="6">Belongs to the alanine racemase family.</text>
</comment>
<gene>
    <name evidence="10" type="primary">alr</name>
    <name evidence="10" type="ORF">FPY71_15670</name>
</gene>
<dbReference type="Gene3D" id="3.20.20.10">
    <property type="entry name" value="Alanine racemase"/>
    <property type="match status" value="1"/>
</dbReference>
<comment type="function">
    <text evidence="6">Catalyzes the interconversion of L-alanine and D-alanine. May also act on other amino acids.</text>
</comment>
<dbReference type="Pfam" id="PF01168">
    <property type="entry name" value="Ala_racemase_N"/>
    <property type="match status" value="1"/>
</dbReference>
<keyword evidence="4 6" id="KW-0663">Pyridoxal phosphate</keyword>
<dbReference type="Gene3D" id="2.40.37.10">
    <property type="entry name" value="Lyase, Ornithine Decarboxylase, Chain A, domain 1"/>
    <property type="match status" value="1"/>
</dbReference>
<dbReference type="AlphaFoldDB" id="A0A5B0DSK6"/>
<dbReference type="SMART" id="SM01005">
    <property type="entry name" value="Ala_racemase_C"/>
    <property type="match status" value="1"/>
</dbReference>
<feature type="active site" description="Proton acceptor; specific for D-alanine" evidence="6">
    <location>
        <position position="59"/>
    </location>
</feature>
<name>A0A5B0DSK6_9HYPH</name>
<feature type="modified residue" description="N6-(pyridoxal phosphate)lysine" evidence="6 7">
    <location>
        <position position="59"/>
    </location>
</feature>
<evidence type="ECO:0000256" key="6">
    <source>
        <dbReference type="HAMAP-Rule" id="MF_01201"/>
    </source>
</evidence>
<dbReference type="EMBL" id="VTWH01000004">
    <property type="protein sequence ID" value="KAA0968992.1"/>
    <property type="molecule type" value="Genomic_DNA"/>
</dbReference>
<comment type="catalytic activity">
    <reaction evidence="1 6">
        <text>L-alanine = D-alanine</text>
        <dbReference type="Rhea" id="RHEA:20249"/>
        <dbReference type="ChEBI" id="CHEBI:57416"/>
        <dbReference type="ChEBI" id="CHEBI:57972"/>
        <dbReference type="EC" id="5.1.1.1"/>
    </reaction>
</comment>
<dbReference type="PANTHER" id="PTHR30511:SF0">
    <property type="entry name" value="ALANINE RACEMASE, CATABOLIC-RELATED"/>
    <property type="match status" value="1"/>
</dbReference>
<reference evidence="10 11" key="1">
    <citation type="submission" date="2019-08" db="EMBL/GenBank/DDBJ databases">
        <title>Aureimonas fodiniaquatilis sp. nov., isolated from a coal mine wastewater.</title>
        <authorList>
            <person name="Kim W."/>
        </authorList>
    </citation>
    <scope>NUCLEOTIDE SEQUENCE [LARGE SCALE GENOMIC DNA]</scope>
    <source>
        <strain evidence="10 11">CAU 1482</strain>
    </source>
</reference>
<dbReference type="InterPro" id="IPR001608">
    <property type="entry name" value="Ala_racemase_N"/>
</dbReference>
<dbReference type="PRINTS" id="PR00992">
    <property type="entry name" value="ALARACEMASE"/>
</dbReference>
<keyword evidence="11" id="KW-1185">Reference proteome</keyword>
<evidence type="ECO:0000256" key="5">
    <source>
        <dbReference type="ARBA" id="ARBA00023235"/>
    </source>
</evidence>
<dbReference type="RefSeq" id="WP_149301265.1">
    <property type="nucleotide sequence ID" value="NZ_VTWH01000004.1"/>
</dbReference>
<sequence>MIDSGPSTAVTPGNDAAWRTSPETLASAGLLIVDLAAVRHNYRLLRAQAKGAAVGGVVKADSYGLGAGKIAPVLWDEGCRSFFVAQLCEALALKPILPPEAEIFVLNGVRPGAESLAADAGVIPVLNSLEDIAAWTREGQRRGKPLPAAIQLDSGMSRLGMPPADVDALRQNPELLSGMDLQLIMSHLACADEPDHGANHAQLQAFRALEQAFPAARRSLANSAGIFLGQDWRFDLVRPGIALYGGAPFDHRPNPMSAVVRLETRITQIREVPAGVGIGYGFTRMADAPMRLATLGMGYADGWHRRLAGGAVWFNGKRLPFAGRISMDSIILDATDAPDLQAGDWVEVIGKHQTLEHVAAEAGTISYEVLTSLGHRFSRYFVDGA</sequence>
<evidence type="ECO:0000256" key="3">
    <source>
        <dbReference type="ARBA" id="ARBA00013089"/>
    </source>
</evidence>
<comment type="pathway">
    <text evidence="6">Amino-acid biosynthesis; D-alanine biosynthesis; D-alanine from L-alanine: step 1/1.</text>
</comment>
<dbReference type="InterPro" id="IPR000821">
    <property type="entry name" value="Ala_racemase"/>
</dbReference>
<dbReference type="SUPFAM" id="SSF51419">
    <property type="entry name" value="PLP-binding barrel"/>
    <property type="match status" value="1"/>
</dbReference>
<evidence type="ECO:0000256" key="2">
    <source>
        <dbReference type="ARBA" id="ARBA00001933"/>
    </source>
</evidence>
<dbReference type="InterPro" id="IPR011079">
    <property type="entry name" value="Ala_racemase_C"/>
</dbReference>
<accession>A0A5B0DSK6</accession>
<comment type="caution">
    <text evidence="10">The sequence shown here is derived from an EMBL/GenBank/DDBJ whole genome shotgun (WGS) entry which is preliminary data.</text>
</comment>
<feature type="binding site" evidence="6 8">
    <location>
        <position position="327"/>
    </location>
    <ligand>
        <name>substrate</name>
    </ligand>
</feature>
<dbReference type="Pfam" id="PF00842">
    <property type="entry name" value="Ala_racemase_C"/>
    <property type="match status" value="1"/>
</dbReference>
<dbReference type="GO" id="GO:0008784">
    <property type="term" value="F:alanine racemase activity"/>
    <property type="evidence" value="ECO:0007669"/>
    <property type="project" value="UniProtKB-UniRule"/>
</dbReference>
<evidence type="ECO:0000259" key="9">
    <source>
        <dbReference type="SMART" id="SM01005"/>
    </source>
</evidence>
<dbReference type="PANTHER" id="PTHR30511">
    <property type="entry name" value="ALANINE RACEMASE"/>
    <property type="match status" value="1"/>
</dbReference>
<evidence type="ECO:0000256" key="1">
    <source>
        <dbReference type="ARBA" id="ARBA00000316"/>
    </source>
</evidence>
<evidence type="ECO:0000256" key="8">
    <source>
        <dbReference type="PIRSR" id="PIRSR600821-52"/>
    </source>
</evidence>
<dbReference type="NCBIfam" id="TIGR00492">
    <property type="entry name" value="alr"/>
    <property type="match status" value="1"/>
</dbReference>
<dbReference type="SUPFAM" id="SSF50621">
    <property type="entry name" value="Alanine racemase C-terminal domain-like"/>
    <property type="match status" value="1"/>
</dbReference>
<feature type="binding site" evidence="6 8">
    <location>
        <position position="158"/>
    </location>
    <ligand>
        <name>substrate</name>
    </ligand>
</feature>
<feature type="domain" description="Alanine racemase C-terminal" evidence="9">
    <location>
        <begin position="259"/>
        <end position="382"/>
    </location>
</feature>
<dbReference type="HAMAP" id="MF_01201">
    <property type="entry name" value="Ala_racemase"/>
    <property type="match status" value="1"/>
</dbReference>
<protein>
    <recommendedName>
        <fullName evidence="3 6">Alanine racemase</fullName>
        <ecNumber evidence="3 6">5.1.1.1</ecNumber>
    </recommendedName>
</protein>
<dbReference type="GO" id="GO:0030170">
    <property type="term" value="F:pyridoxal phosphate binding"/>
    <property type="evidence" value="ECO:0007669"/>
    <property type="project" value="UniProtKB-UniRule"/>
</dbReference>
<dbReference type="GO" id="GO:0005829">
    <property type="term" value="C:cytosol"/>
    <property type="evidence" value="ECO:0007669"/>
    <property type="project" value="TreeGrafter"/>
</dbReference>
<dbReference type="Proteomes" id="UP000324738">
    <property type="component" value="Unassembled WGS sequence"/>
</dbReference>
<evidence type="ECO:0000256" key="7">
    <source>
        <dbReference type="PIRSR" id="PIRSR600821-50"/>
    </source>
</evidence>
<comment type="cofactor">
    <cofactor evidence="2 6 7">
        <name>pyridoxal 5'-phosphate</name>
        <dbReference type="ChEBI" id="CHEBI:597326"/>
    </cofactor>
</comment>
<evidence type="ECO:0000256" key="4">
    <source>
        <dbReference type="ARBA" id="ARBA00022898"/>
    </source>
</evidence>
<dbReference type="InterPro" id="IPR029066">
    <property type="entry name" value="PLP-binding_barrel"/>
</dbReference>
<evidence type="ECO:0000313" key="10">
    <source>
        <dbReference type="EMBL" id="KAA0968992.1"/>
    </source>
</evidence>
<dbReference type="EC" id="5.1.1.1" evidence="3 6"/>
<organism evidence="10 11">
    <name type="scientific">Aureimonas fodinaquatilis</name>
    <dbReference type="NCBI Taxonomy" id="2565783"/>
    <lineage>
        <taxon>Bacteria</taxon>
        <taxon>Pseudomonadati</taxon>
        <taxon>Pseudomonadota</taxon>
        <taxon>Alphaproteobacteria</taxon>
        <taxon>Hyphomicrobiales</taxon>
        <taxon>Aurantimonadaceae</taxon>
        <taxon>Aureimonas</taxon>
    </lineage>
</organism>
<dbReference type="InterPro" id="IPR009006">
    <property type="entry name" value="Ala_racemase/Decarboxylase_C"/>
</dbReference>
<feature type="active site" description="Proton acceptor; specific for L-alanine" evidence="6">
    <location>
        <position position="280"/>
    </location>
</feature>
<dbReference type="GO" id="GO:0030632">
    <property type="term" value="P:D-alanine biosynthetic process"/>
    <property type="evidence" value="ECO:0007669"/>
    <property type="project" value="UniProtKB-UniRule"/>
</dbReference>
<dbReference type="UniPathway" id="UPA00042">
    <property type="reaction ID" value="UER00497"/>
</dbReference>
<dbReference type="CDD" id="cd00430">
    <property type="entry name" value="PLPDE_III_AR"/>
    <property type="match status" value="1"/>
</dbReference>
<proteinExistence type="inferred from homology"/>